<dbReference type="EMBL" id="JAGPYM010000002">
    <property type="protein sequence ID" value="KAH6898704.1"/>
    <property type="molecule type" value="Genomic_DNA"/>
</dbReference>
<proteinExistence type="predicted"/>
<name>A0A9P8WIN9_9HYPO</name>
<accession>A0A9P8WIN9</accession>
<comment type="caution">
    <text evidence="2">The sequence shown here is derived from an EMBL/GenBank/DDBJ whole genome shotgun (WGS) entry which is preliminary data.</text>
</comment>
<feature type="region of interest" description="Disordered" evidence="1">
    <location>
        <begin position="57"/>
        <end position="80"/>
    </location>
</feature>
<dbReference type="Proteomes" id="UP000777438">
    <property type="component" value="Unassembled WGS sequence"/>
</dbReference>
<keyword evidence="3" id="KW-1185">Reference proteome</keyword>
<evidence type="ECO:0000313" key="3">
    <source>
        <dbReference type="Proteomes" id="UP000777438"/>
    </source>
</evidence>
<evidence type="ECO:0000256" key="1">
    <source>
        <dbReference type="SAM" id="MobiDB-lite"/>
    </source>
</evidence>
<evidence type="ECO:0000313" key="2">
    <source>
        <dbReference type="EMBL" id="KAH6898704.1"/>
    </source>
</evidence>
<dbReference type="AlphaFoldDB" id="A0A9P8WIN9"/>
<gene>
    <name evidence="2" type="ORF">B0T10DRAFT_117096</name>
</gene>
<organism evidence="2 3">
    <name type="scientific">Thelonectria olida</name>
    <dbReference type="NCBI Taxonomy" id="1576542"/>
    <lineage>
        <taxon>Eukaryota</taxon>
        <taxon>Fungi</taxon>
        <taxon>Dikarya</taxon>
        <taxon>Ascomycota</taxon>
        <taxon>Pezizomycotina</taxon>
        <taxon>Sordariomycetes</taxon>
        <taxon>Hypocreomycetidae</taxon>
        <taxon>Hypocreales</taxon>
        <taxon>Nectriaceae</taxon>
        <taxon>Thelonectria</taxon>
    </lineage>
</organism>
<protein>
    <submittedName>
        <fullName evidence="2">Uncharacterized protein</fullName>
    </submittedName>
</protein>
<sequence>MWWRTRMTMILGFVWFGFALVCLVGRLRTNQVHLHPQAPSSSQAVVLRSMCKAANKKHQEAHHLQPAECRPDETPLVLDR</sequence>
<reference evidence="2 3" key="1">
    <citation type="journal article" date="2021" name="Nat. Commun.">
        <title>Genetic determinants of endophytism in the Arabidopsis root mycobiome.</title>
        <authorList>
            <person name="Mesny F."/>
            <person name="Miyauchi S."/>
            <person name="Thiergart T."/>
            <person name="Pickel B."/>
            <person name="Atanasova L."/>
            <person name="Karlsson M."/>
            <person name="Huettel B."/>
            <person name="Barry K.W."/>
            <person name="Haridas S."/>
            <person name="Chen C."/>
            <person name="Bauer D."/>
            <person name="Andreopoulos W."/>
            <person name="Pangilinan J."/>
            <person name="LaButti K."/>
            <person name="Riley R."/>
            <person name="Lipzen A."/>
            <person name="Clum A."/>
            <person name="Drula E."/>
            <person name="Henrissat B."/>
            <person name="Kohler A."/>
            <person name="Grigoriev I.V."/>
            <person name="Martin F.M."/>
            <person name="Hacquard S."/>
        </authorList>
    </citation>
    <scope>NUCLEOTIDE SEQUENCE [LARGE SCALE GENOMIC DNA]</scope>
    <source>
        <strain evidence="2 3">MPI-CAGE-CH-0241</strain>
    </source>
</reference>